<gene>
    <name evidence="1" type="ORF">MENTE1834_LOCUS18488</name>
</gene>
<reference evidence="1" key="1">
    <citation type="submission" date="2023-11" db="EMBL/GenBank/DDBJ databases">
        <authorList>
            <person name="Poullet M."/>
        </authorList>
    </citation>
    <scope>NUCLEOTIDE SEQUENCE</scope>
    <source>
        <strain evidence="1">E1834</strain>
    </source>
</reference>
<evidence type="ECO:0000313" key="2">
    <source>
        <dbReference type="Proteomes" id="UP001497535"/>
    </source>
</evidence>
<accession>A0ACB0YZ76</accession>
<proteinExistence type="predicted"/>
<keyword evidence="2" id="KW-1185">Reference proteome</keyword>
<dbReference type="EMBL" id="CAVMJV010000021">
    <property type="protein sequence ID" value="CAK5069925.1"/>
    <property type="molecule type" value="Genomic_DNA"/>
</dbReference>
<organism evidence="1 2">
    <name type="scientific">Meloidogyne enterolobii</name>
    <name type="common">Root-knot nematode worm</name>
    <name type="synonym">Meloidogyne mayaguensis</name>
    <dbReference type="NCBI Taxonomy" id="390850"/>
    <lineage>
        <taxon>Eukaryota</taxon>
        <taxon>Metazoa</taxon>
        <taxon>Ecdysozoa</taxon>
        <taxon>Nematoda</taxon>
        <taxon>Chromadorea</taxon>
        <taxon>Rhabditida</taxon>
        <taxon>Tylenchina</taxon>
        <taxon>Tylenchomorpha</taxon>
        <taxon>Tylenchoidea</taxon>
        <taxon>Meloidogynidae</taxon>
        <taxon>Meloidogyninae</taxon>
        <taxon>Meloidogyne</taxon>
    </lineage>
</organism>
<protein>
    <submittedName>
        <fullName evidence="1">Uncharacterized protein</fullName>
    </submittedName>
</protein>
<evidence type="ECO:0000313" key="1">
    <source>
        <dbReference type="EMBL" id="CAK5069925.1"/>
    </source>
</evidence>
<comment type="caution">
    <text evidence="1">The sequence shown here is derived from an EMBL/GenBank/DDBJ whole genome shotgun (WGS) entry which is preliminary data.</text>
</comment>
<name>A0ACB0YZ76_MELEN</name>
<dbReference type="Proteomes" id="UP001497535">
    <property type="component" value="Unassembled WGS sequence"/>
</dbReference>
<sequence length="59" mass="6560">MALVQFKIPIAPLIILCTSVSFTHLGIVIIDNKSWILPVSYLHEQGTLSSYLNKGFTNL</sequence>